<feature type="chain" id="PRO_5002775389" evidence="2">
    <location>
        <begin position="19"/>
        <end position="84"/>
    </location>
</feature>
<protein>
    <submittedName>
        <fullName evidence="3">Calcitonin-related protein</fullName>
    </submittedName>
</protein>
<evidence type="ECO:0000256" key="1">
    <source>
        <dbReference type="SAM" id="MobiDB-lite"/>
    </source>
</evidence>
<feature type="compositionally biased region" description="Polar residues" evidence="1">
    <location>
        <begin position="70"/>
        <end position="84"/>
    </location>
</feature>
<dbReference type="GO" id="GO:0005576">
    <property type="term" value="C:extracellular region"/>
    <property type="evidence" value="ECO:0007669"/>
    <property type="project" value="InterPro"/>
</dbReference>
<organism evidence="3">
    <name type="scientific">Ornithodoros coriaceus</name>
    <name type="common">Soft tick</name>
    <name type="synonym">Argasid tick</name>
    <dbReference type="NCBI Taxonomy" id="92741"/>
    <lineage>
        <taxon>Eukaryota</taxon>
        <taxon>Metazoa</taxon>
        <taxon>Ecdysozoa</taxon>
        <taxon>Arthropoda</taxon>
        <taxon>Chelicerata</taxon>
        <taxon>Arachnida</taxon>
        <taxon>Acari</taxon>
        <taxon>Parasitiformes</taxon>
        <taxon>Ixodida</taxon>
        <taxon>Ixodoidea</taxon>
        <taxon>Argasidae</taxon>
        <taxon>Ornithodorinae</taxon>
        <taxon>Ornithodoros</taxon>
    </lineage>
</organism>
<dbReference type="AlphaFoldDB" id="B2D2A5"/>
<dbReference type="EMBL" id="EU574839">
    <property type="protein sequence ID" value="ACB70346.1"/>
    <property type="molecule type" value="mRNA"/>
</dbReference>
<dbReference type="Pfam" id="PF00214">
    <property type="entry name" value="Calc_CGRP_IAPP"/>
    <property type="match status" value="1"/>
</dbReference>
<feature type="region of interest" description="Disordered" evidence="1">
    <location>
        <begin position="59"/>
        <end position="84"/>
    </location>
</feature>
<dbReference type="GO" id="GO:0005179">
    <property type="term" value="F:hormone activity"/>
    <property type="evidence" value="ECO:0007669"/>
    <property type="project" value="InterPro"/>
</dbReference>
<accession>B2D2A5</accession>
<feature type="signal peptide" evidence="2">
    <location>
        <begin position="1"/>
        <end position="18"/>
    </location>
</feature>
<dbReference type="InterPro" id="IPR021116">
    <property type="entry name" value="Calcitonin/adrenomedullin"/>
</dbReference>
<proteinExistence type="evidence at transcript level"/>
<keyword evidence="2" id="KW-0732">Signal</keyword>
<reference evidence="3" key="1">
    <citation type="journal article" date="2008" name="J. Proteomics">
        <title>An insight into the salivary transcriptome and proteome of the soft tick and vector of epizootic bovine abortion, Ornithodoros coriaceus.</title>
        <authorList>
            <person name="Francischetti I.M."/>
            <person name="Meng Z."/>
            <person name="Mans B.J."/>
            <person name="Gudderra N."/>
            <person name="Hall M."/>
            <person name="Veenstra T.D."/>
            <person name="Pham V.M."/>
            <person name="Kotsyfakis M."/>
            <person name="Ribeiro J.M."/>
        </authorList>
    </citation>
    <scope>NUCLEOTIDE SEQUENCE</scope>
    <source>
        <tissue evidence="3">Salivary glands</tissue>
    </source>
</reference>
<sequence>MKLAYAILLLLGFLAGRAELAALSPSTGDAELAPREDNAGSRVKRTVCNVPSCMTGNLASQLSGGGKSMSPANSTSSTGFGRRK</sequence>
<name>B2D2A5_ORNCO</name>
<evidence type="ECO:0000313" key="3">
    <source>
        <dbReference type="EMBL" id="ACB70346.1"/>
    </source>
</evidence>
<reference evidence="3" key="2">
    <citation type="submission" date="2008-03" db="EMBL/GenBank/DDBJ databases">
        <authorList>
            <person name="Li K.S."/>
            <person name="Guan Y."/>
            <person name="Wang J."/>
            <person name="Smith G.J.D."/>
            <person name="Xu K.M."/>
            <person name="Duan L."/>
            <person name="Rahardjo A.P."/>
            <person name="Puthavathana P."/>
            <person name="Buranathai C."/>
            <person name="Nguyen T.D."/>
            <person name="Estoepangestie A.T.S."/>
            <person name="Chaisingh A."/>
            <person name="Auewarakul P."/>
            <person name="Long H.T."/>
            <person name="Hanh N.T.H."/>
            <person name="Lim W."/>
            <person name="Webby R.J."/>
            <person name="Poon L.L.M."/>
            <person name="Chen H."/>
            <person name="Shortridge K.F."/>
            <person name="Yuen K.Y."/>
            <person name="Webster R.G."/>
            <person name="Peiris J.S.M."/>
        </authorList>
    </citation>
    <scope>NUCLEOTIDE SEQUENCE</scope>
    <source>
        <tissue evidence="3">Salivary glands</tissue>
    </source>
</reference>
<evidence type="ECO:0000256" key="2">
    <source>
        <dbReference type="SAM" id="SignalP"/>
    </source>
</evidence>